<dbReference type="EMBL" id="MPLS01000009">
    <property type="protein sequence ID" value="ORI98079.1"/>
    <property type="molecule type" value="Genomic_DNA"/>
</dbReference>
<protein>
    <submittedName>
        <fullName evidence="1">Uncharacterized protein</fullName>
    </submittedName>
</protein>
<dbReference type="Proteomes" id="UP000192288">
    <property type="component" value="Unassembled WGS sequence"/>
</dbReference>
<dbReference type="STRING" id="33968.BMS77_01945"/>
<evidence type="ECO:0000313" key="2">
    <source>
        <dbReference type="Proteomes" id="UP000192288"/>
    </source>
</evidence>
<sequence>MIKHLPFNCFRVGWFTQPTYINHYITFPNSLQALSYKSKKNLIESSVYDIFFKHFRIHIDSLLEKD</sequence>
<accession>A0A1X0VEQ3</accession>
<comment type="caution">
    <text evidence="1">The sequence shown here is derived from an EMBL/GenBank/DDBJ whole genome shotgun (WGS) entry which is preliminary data.</text>
</comment>
<name>A0A1X0VEQ3_LEUPS</name>
<reference evidence="1 2" key="1">
    <citation type="journal article" date="2017" name="Front. Microbiol.">
        <title>Genomic Characterization of Dairy Associated Leuconostoc Species and Diversity of Leuconostocs in Undefined Mixed Mesophilic Starter Cultures.</title>
        <authorList>
            <person name="Frantzen C.A."/>
            <person name="Kot W."/>
            <person name="Pedersen T.B."/>
            <person name="Ardo Y.M."/>
            <person name="Broadbent J.R."/>
            <person name="Neve H."/>
            <person name="Hansen L.H."/>
            <person name="Dal Bello F."/>
            <person name="Ostlie H.M."/>
            <person name="Kleppen H.P."/>
            <person name="Vogensen F.K."/>
            <person name="Holo H."/>
        </authorList>
    </citation>
    <scope>NUCLEOTIDE SEQUENCE [LARGE SCALE GENOMIC DNA]</scope>
    <source>
        <strain evidence="1 2">LMGCF08</strain>
    </source>
</reference>
<evidence type="ECO:0000313" key="1">
    <source>
        <dbReference type="EMBL" id="ORI98079.1"/>
    </source>
</evidence>
<proteinExistence type="predicted"/>
<dbReference type="AlphaFoldDB" id="A0A1X0VEQ3"/>
<gene>
    <name evidence="1" type="ORF">BMR96_03865</name>
</gene>
<organism evidence="1 2">
    <name type="scientific">Leuconostoc pseudomesenteroides</name>
    <dbReference type="NCBI Taxonomy" id="33968"/>
    <lineage>
        <taxon>Bacteria</taxon>
        <taxon>Bacillati</taxon>
        <taxon>Bacillota</taxon>
        <taxon>Bacilli</taxon>
        <taxon>Lactobacillales</taxon>
        <taxon>Lactobacillaceae</taxon>
        <taxon>Leuconostoc</taxon>
    </lineage>
</organism>